<keyword evidence="7" id="KW-0472">Membrane</keyword>
<dbReference type="CDD" id="cd00130">
    <property type="entry name" value="PAS"/>
    <property type="match status" value="2"/>
</dbReference>
<dbReference type="SUPFAM" id="SSF47384">
    <property type="entry name" value="Homodimeric domain of signal transducing histidine kinase"/>
    <property type="match status" value="1"/>
</dbReference>
<keyword evidence="4" id="KW-0808">Transferase</keyword>
<sequence length="664" mass="77174">MIFLPLVYISIFFFLVSIYYFIRFRKEKKLRILLFEKNIDKSTEIERVLIEKEKQYQDIYDTANSIIIRWNPNFIIHSINPYAEEFFGVKRYLIEGKDLVIDLFNIKPEDVNVMKSQLWNIFHLPEQFIRQEYDVFLPNQDRRTISWSNRILKDSYGYPFQVLSIGNDITNRKLAEENLLKSYERILDLYNNAPCGYHSQDSEGMIVSINDTELEWLGYSREEVIGKMKFESILTDKSKSRYYSIYEDFKIEGSVQDIEYEYIRKDGTIFIVSLNSTASYDKDGNFTISRATIFDITERKRAEQKLNEYSQMIEHQNLELQKAVEEANFATKSKSIFFSKITHELRTPLHAVIGFSQILEKDPNLPTHLKGYVHSLYENGVHLLGMINDILDLSKIEAGKMTESKETFSLVQLWDNLFSMFAYRFLEKGLGFYLEDPKTILGKYYDGDIQKIRQILVNFLGNSLKFTESGEIKLSISIQEGKDPQALDLVHFSVTDTGIGVPENQLGLIFEAFQQTEQGSSYKEGTGLGLAISHQLVEFLGGTIGVTSEQNKGSVFSFKIPLRRIRINEDAELPSRTIGPTNSNDLKPIKQEEPNENNAILAYIKNLPEDRQKEILHLIRIQDYSKLILVLEDDLSDWEGKDILIEKAKDRKFKFLIDFIQSIN</sequence>
<dbReference type="Pfam" id="PF00512">
    <property type="entry name" value="HisKA"/>
    <property type="match status" value="1"/>
</dbReference>
<dbReference type="PROSITE" id="PS50109">
    <property type="entry name" value="HIS_KIN"/>
    <property type="match status" value="1"/>
</dbReference>
<dbReference type="InterPro" id="IPR035965">
    <property type="entry name" value="PAS-like_dom_sf"/>
</dbReference>
<dbReference type="CDD" id="cd00082">
    <property type="entry name" value="HisKA"/>
    <property type="match status" value="1"/>
</dbReference>
<accession>A0ABN6KNL7</accession>
<dbReference type="SMART" id="SM00388">
    <property type="entry name" value="HisKA"/>
    <property type="match status" value="1"/>
</dbReference>
<evidence type="ECO:0000313" key="12">
    <source>
        <dbReference type="Proteomes" id="UP000245263"/>
    </source>
</evidence>
<feature type="coiled-coil region" evidence="6">
    <location>
        <begin position="299"/>
        <end position="326"/>
    </location>
</feature>
<dbReference type="Pfam" id="PF13426">
    <property type="entry name" value="PAS_9"/>
    <property type="match status" value="1"/>
</dbReference>
<dbReference type="NCBIfam" id="TIGR00229">
    <property type="entry name" value="sensory_box"/>
    <property type="match status" value="2"/>
</dbReference>
<dbReference type="InterPro" id="IPR000014">
    <property type="entry name" value="PAS"/>
</dbReference>
<dbReference type="PANTHER" id="PTHR43047:SF72">
    <property type="entry name" value="OSMOSENSING HISTIDINE PROTEIN KINASE SLN1"/>
    <property type="match status" value="1"/>
</dbReference>
<evidence type="ECO:0000259" key="10">
    <source>
        <dbReference type="PROSITE" id="PS50113"/>
    </source>
</evidence>
<dbReference type="InterPro" id="IPR001610">
    <property type="entry name" value="PAC"/>
</dbReference>
<evidence type="ECO:0000256" key="7">
    <source>
        <dbReference type="SAM" id="Phobius"/>
    </source>
</evidence>
<dbReference type="RefSeq" id="WP_109022307.1">
    <property type="nucleotide sequence ID" value="NZ_AP025029.1"/>
</dbReference>
<dbReference type="Proteomes" id="UP000245263">
    <property type="component" value="Chromosome 2"/>
</dbReference>
<feature type="domain" description="PAS" evidence="9">
    <location>
        <begin position="182"/>
        <end position="227"/>
    </location>
</feature>
<dbReference type="CDD" id="cd16922">
    <property type="entry name" value="HATPase_EvgS-ArcB-TorS-like"/>
    <property type="match status" value="1"/>
</dbReference>
<evidence type="ECO:0000259" key="8">
    <source>
        <dbReference type="PROSITE" id="PS50109"/>
    </source>
</evidence>
<keyword evidence="5" id="KW-0418">Kinase</keyword>
<comment type="catalytic activity">
    <reaction evidence="1">
        <text>ATP + protein L-histidine = ADP + protein N-phospho-L-histidine.</text>
        <dbReference type="EC" id="2.7.13.3"/>
    </reaction>
</comment>
<evidence type="ECO:0000313" key="11">
    <source>
        <dbReference type="EMBL" id="BDA80886.1"/>
    </source>
</evidence>
<dbReference type="PROSITE" id="PS50113">
    <property type="entry name" value="PAC"/>
    <property type="match status" value="1"/>
</dbReference>
<evidence type="ECO:0000256" key="4">
    <source>
        <dbReference type="ARBA" id="ARBA00022679"/>
    </source>
</evidence>
<evidence type="ECO:0000256" key="1">
    <source>
        <dbReference type="ARBA" id="ARBA00000085"/>
    </source>
</evidence>
<dbReference type="InterPro" id="IPR036097">
    <property type="entry name" value="HisK_dim/P_sf"/>
</dbReference>
<feature type="domain" description="PAS" evidence="9">
    <location>
        <begin position="52"/>
        <end position="105"/>
    </location>
</feature>
<evidence type="ECO:0000256" key="6">
    <source>
        <dbReference type="SAM" id="Coils"/>
    </source>
</evidence>
<name>A0ABN6KNL7_9LEPT</name>
<dbReference type="InterPro" id="IPR005467">
    <property type="entry name" value="His_kinase_dom"/>
</dbReference>
<dbReference type="InterPro" id="IPR004358">
    <property type="entry name" value="Sig_transdc_His_kin-like_C"/>
</dbReference>
<evidence type="ECO:0000256" key="3">
    <source>
        <dbReference type="ARBA" id="ARBA00022553"/>
    </source>
</evidence>
<reference evidence="11 12" key="1">
    <citation type="submission" date="2021-08" db="EMBL/GenBank/DDBJ databases">
        <title>Complete genome sequence of Leptospira kobayashii strain E30.</title>
        <authorList>
            <person name="Nakao R."/>
            <person name="Nakamura S."/>
            <person name="Masuzawa T."/>
            <person name="Koizumi N."/>
        </authorList>
    </citation>
    <scope>NUCLEOTIDE SEQUENCE [LARGE SCALE GENOMIC DNA]</scope>
    <source>
        <strain evidence="11 12">E30</strain>
    </source>
</reference>
<dbReference type="SUPFAM" id="SSF55874">
    <property type="entry name" value="ATPase domain of HSP90 chaperone/DNA topoisomerase II/histidine kinase"/>
    <property type="match status" value="1"/>
</dbReference>
<dbReference type="PANTHER" id="PTHR43047">
    <property type="entry name" value="TWO-COMPONENT HISTIDINE PROTEIN KINASE"/>
    <property type="match status" value="1"/>
</dbReference>
<dbReference type="Gene3D" id="3.30.565.10">
    <property type="entry name" value="Histidine kinase-like ATPase, C-terminal domain"/>
    <property type="match status" value="1"/>
</dbReference>
<dbReference type="InterPro" id="IPR000700">
    <property type="entry name" value="PAS-assoc_C"/>
</dbReference>
<dbReference type="EMBL" id="AP025029">
    <property type="protein sequence ID" value="BDA80886.1"/>
    <property type="molecule type" value="Genomic_DNA"/>
</dbReference>
<keyword evidence="3" id="KW-0597">Phosphoprotein</keyword>
<dbReference type="InterPro" id="IPR003594">
    <property type="entry name" value="HATPase_dom"/>
</dbReference>
<dbReference type="SMART" id="SM00387">
    <property type="entry name" value="HATPase_c"/>
    <property type="match status" value="1"/>
</dbReference>
<feature type="domain" description="PAC" evidence="10">
    <location>
        <begin position="256"/>
        <end position="308"/>
    </location>
</feature>
<organism evidence="11 12">
    <name type="scientific">Leptospira kobayashii</name>
    <dbReference type="NCBI Taxonomy" id="1917830"/>
    <lineage>
        <taxon>Bacteria</taxon>
        <taxon>Pseudomonadati</taxon>
        <taxon>Spirochaetota</taxon>
        <taxon>Spirochaetia</taxon>
        <taxon>Leptospirales</taxon>
        <taxon>Leptospiraceae</taxon>
        <taxon>Leptospira</taxon>
    </lineage>
</organism>
<evidence type="ECO:0000259" key="9">
    <source>
        <dbReference type="PROSITE" id="PS50112"/>
    </source>
</evidence>
<gene>
    <name evidence="11" type="ORF">LPTSP3_g38160</name>
</gene>
<dbReference type="Gene3D" id="1.10.287.130">
    <property type="match status" value="1"/>
</dbReference>
<dbReference type="Pfam" id="PF02518">
    <property type="entry name" value="HATPase_c"/>
    <property type="match status" value="1"/>
</dbReference>
<protein>
    <recommendedName>
        <fullName evidence="2">histidine kinase</fullName>
        <ecNumber evidence="2">2.7.13.3</ecNumber>
    </recommendedName>
</protein>
<dbReference type="Gene3D" id="3.30.450.20">
    <property type="entry name" value="PAS domain"/>
    <property type="match status" value="2"/>
</dbReference>
<proteinExistence type="predicted"/>
<keyword evidence="7" id="KW-1133">Transmembrane helix</keyword>
<dbReference type="SUPFAM" id="SSF55785">
    <property type="entry name" value="PYP-like sensor domain (PAS domain)"/>
    <property type="match status" value="2"/>
</dbReference>
<evidence type="ECO:0000256" key="5">
    <source>
        <dbReference type="ARBA" id="ARBA00022777"/>
    </source>
</evidence>
<dbReference type="InterPro" id="IPR003661">
    <property type="entry name" value="HisK_dim/P_dom"/>
</dbReference>
<keyword evidence="12" id="KW-1185">Reference proteome</keyword>
<evidence type="ECO:0000256" key="2">
    <source>
        <dbReference type="ARBA" id="ARBA00012438"/>
    </source>
</evidence>
<dbReference type="SMART" id="SM00091">
    <property type="entry name" value="PAS"/>
    <property type="match status" value="2"/>
</dbReference>
<keyword evidence="7" id="KW-0812">Transmembrane</keyword>
<feature type="transmembrane region" description="Helical" evidence="7">
    <location>
        <begin position="6"/>
        <end position="22"/>
    </location>
</feature>
<dbReference type="PROSITE" id="PS50112">
    <property type="entry name" value="PAS"/>
    <property type="match status" value="2"/>
</dbReference>
<dbReference type="SMART" id="SM00086">
    <property type="entry name" value="PAC"/>
    <property type="match status" value="2"/>
</dbReference>
<dbReference type="PRINTS" id="PR00344">
    <property type="entry name" value="BCTRLSENSOR"/>
</dbReference>
<keyword evidence="6" id="KW-0175">Coiled coil</keyword>
<dbReference type="InterPro" id="IPR036890">
    <property type="entry name" value="HATPase_C_sf"/>
</dbReference>
<feature type="domain" description="Histidine kinase" evidence="8">
    <location>
        <begin position="340"/>
        <end position="564"/>
    </location>
</feature>
<dbReference type="EC" id="2.7.13.3" evidence="2"/>